<name>A0ABD5E6W7_9ACTN</name>
<protein>
    <submittedName>
        <fullName evidence="1">SRPBCC family protein</fullName>
    </submittedName>
</protein>
<sequence length="139" mass="15204">MASTSVSRLVPADPDTVWRLVGGFHDLPDWLPYIPESTPQEGGRARRLRNADGGTIVERMTAFNDRERHYTYTILEAPFPVRGYLSTLRVHEVPGAPGSAEVEWTGRFAPDGVSEEEAVALFTGIYSEGLAALETALTA</sequence>
<dbReference type="AlphaFoldDB" id="A0ABD5E6W7"/>
<evidence type="ECO:0000313" key="2">
    <source>
        <dbReference type="Proteomes" id="UP001183607"/>
    </source>
</evidence>
<comment type="caution">
    <text evidence="1">The sequence shown here is derived from an EMBL/GenBank/DDBJ whole genome shotgun (WGS) entry which is preliminary data.</text>
</comment>
<dbReference type="RefSeq" id="WP_043253626.1">
    <property type="nucleotide sequence ID" value="NZ_JAVRER010000020.1"/>
</dbReference>
<dbReference type="InterPro" id="IPR023393">
    <property type="entry name" value="START-like_dom_sf"/>
</dbReference>
<dbReference type="Proteomes" id="UP001183607">
    <property type="component" value="Unassembled WGS sequence"/>
</dbReference>
<dbReference type="PANTHER" id="PTHR39332:SF7">
    <property type="entry name" value="SRPBCC FAMILY PROTEIN"/>
    <property type="match status" value="1"/>
</dbReference>
<dbReference type="InterPro" id="IPR019587">
    <property type="entry name" value="Polyketide_cyclase/dehydratase"/>
</dbReference>
<dbReference type="EMBL" id="JAVRER010000020">
    <property type="protein sequence ID" value="MDT0416813.1"/>
    <property type="molecule type" value="Genomic_DNA"/>
</dbReference>
<evidence type="ECO:0000313" key="1">
    <source>
        <dbReference type="EMBL" id="MDT0416813.1"/>
    </source>
</evidence>
<organism evidence="1 2">
    <name type="scientific">Streptomyces evansiae</name>
    <dbReference type="NCBI Taxonomy" id="3075535"/>
    <lineage>
        <taxon>Bacteria</taxon>
        <taxon>Bacillati</taxon>
        <taxon>Actinomycetota</taxon>
        <taxon>Actinomycetes</taxon>
        <taxon>Kitasatosporales</taxon>
        <taxon>Streptomycetaceae</taxon>
        <taxon>Streptomyces</taxon>
    </lineage>
</organism>
<dbReference type="CDD" id="cd07821">
    <property type="entry name" value="PYR_PYL_RCAR_like"/>
    <property type="match status" value="1"/>
</dbReference>
<dbReference type="Pfam" id="PF10604">
    <property type="entry name" value="Polyketide_cyc2"/>
    <property type="match status" value="1"/>
</dbReference>
<dbReference type="Gene3D" id="3.30.530.20">
    <property type="match status" value="1"/>
</dbReference>
<gene>
    <name evidence="1" type="ORF">RM574_15080</name>
</gene>
<accession>A0ABD5E6W7</accession>
<reference evidence="2" key="1">
    <citation type="submission" date="2023-07" db="EMBL/GenBank/DDBJ databases">
        <title>30 novel species of actinomycetes from the DSMZ collection.</title>
        <authorList>
            <person name="Nouioui I."/>
        </authorList>
    </citation>
    <scope>NUCLEOTIDE SEQUENCE [LARGE SCALE GENOMIC DNA]</scope>
    <source>
        <strain evidence="2">DSM 41982</strain>
    </source>
</reference>
<dbReference type="PANTHER" id="PTHR39332">
    <property type="entry name" value="BLL4707 PROTEIN"/>
    <property type="match status" value="1"/>
</dbReference>
<proteinExistence type="predicted"/>
<dbReference type="SUPFAM" id="SSF55961">
    <property type="entry name" value="Bet v1-like"/>
    <property type="match status" value="1"/>
</dbReference>